<dbReference type="EMBL" id="AP012273">
    <property type="protein sequence ID" value="BAO45351.1"/>
    <property type="molecule type" value="Genomic_DNA"/>
</dbReference>
<evidence type="ECO:0000313" key="2">
    <source>
        <dbReference type="Proteomes" id="UP000031631"/>
    </source>
</evidence>
<dbReference type="KEGG" id="tbn:TBH_C2442"/>
<evidence type="ECO:0008006" key="3">
    <source>
        <dbReference type="Google" id="ProtNLM"/>
    </source>
</evidence>
<proteinExistence type="predicted"/>
<dbReference type="CDD" id="cd00590">
    <property type="entry name" value="RRM_SF"/>
    <property type="match status" value="1"/>
</dbReference>
<dbReference type="AlphaFoldDB" id="A0A7U6JII9"/>
<name>A0A7U6JII9_9GAMM</name>
<keyword evidence="2" id="KW-1185">Reference proteome</keyword>
<sequence>MVILLSDLPDKVEKKELKELVEQYHPVRQVAPCAEYQGKCVEWRVELGDADREVANYVTDKLNGYYWKGCHLNAYCPVFQSSSAA</sequence>
<dbReference type="SUPFAM" id="SSF54928">
    <property type="entry name" value="RNA-binding domain, RBD"/>
    <property type="match status" value="1"/>
</dbReference>
<dbReference type="Proteomes" id="UP000031631">
    <property type="component" value="Chromosome"/>
</dbReference>
<protein>
    <recommendedName>
        <fullName evidence="3">RNA-binding protein</fullName>
    </recommendedName>
</protein>
<dbReference type="GO" id="GO:0003676">
    <property type="term" value="F:nucleic acid binding"/>
    <property type="evidence" value="ECO:0007669"/>
    <property type="project" value="InterPro"/>
</dbReference>
<reference evidence="1 2" key="1">
    <citation type="journal article" date="2014" name="PLoS ONE">
        <title>Physiological and genomic features of a novel sulfur-oxidizing gammaproteobacterium belonging to a previously uncultivated symbiotic lineage isolated from a hydrothermal vent.</title>
        <authorList>
            <person name="Nunoura T."/>
            <person name="Takaki Y."/>
            <person name="Kazama H."/>
            <person name="Kakuta J."/>
            <person name="Shimamura S."/>
            <person name="Makita H."/>
            <person name="Hirai M."/>
            <person name="Miyazaki M."/>
            <person name="Takai K."/>
        </authorList>
    </citation>
    <scope>NUCLEOTIDE SEQUENCE [LARGE SCALE GENOMIC DNA]</scope>
    <source>
        <strain evidence="1 2">Hiromi1</strain>
    </source>
</reference>
<organism evidence="1 2">
    <name type="scientific">Thiolapillus brandeum</name>
    <dbReference type="NCBI Taxonomy" id="1076588"/>
    <lineage>
        <taxon>Bacteria</taxon>
        <taxon>Pseudomonadati</taxon>
        <taxon>Pseudomonadota</taxon>
        <taxon>Gammaproteobacteria</taxon>
        <taxon>Chromatiales</taxon>
        <taxon>Sedimenticolaceae</taxon>
        <taxon>Thiolapillus</taxon>
    </lineage>
</organism>
<dbReference type="InterPro" id="IPR035979">
    <property type="entry name" value="RBD_domain_sf"/>
</dbReference>
<dbReference type="RefSeq" id="WP_041068876.1">
    <property type="nucleotide sequence ID" value="NZ_AP012273.1"/>
</dbReference>
<gene>
    <name evidence="1" type="ORF">TBH_C2442</name>
</gene>
<evidence type="ECO:0000313" key="1">
    <source>
        <dbReference type="EMBL" id="BAO45351.1"/>
    </source>
</evidence>
<accession>A0A7U6JII9</accession>